<dbReference type="PANTHER" id="PTHR24421:SF10">
    <property type="entry name" value="NITRATE_NITRITE SENSOR PROTEIN NARQ"/>
    <property type="match status" value="1"/>
</dbReference>
<dbReference type="GO" id="GO:0046983">
    <property type="term" value="F:protein dimerization activity"/>
    <property type="evidence" value="ECO:0007669"/>
    <property type="project" value="InterPro"/>
</dbReference>
<feature type="transmembrane region" description="Helical" evidence="9">
    <location>
        <begin position="161"/>
        <end position="181"/>
    </location>
</feature>
<evidence type="ECO:0000256" key="9">
    <source>
        <dbReference type="SAM" id="Phobius"/>
    </source>
</evidence>
<accession>A0A919UC10</accession>
<keyword evidence="5" id="KW-0547">Nucleotide-binding</keyword>
<feature type="transmembrane region" description="Helical" evidence="9">
    <location>
        <begin position="120"/>
        <end position="149"/>
    </location>
</feature>
<keyword evidence="8" id="KW-0902">Two-component regulatory system</keyword>
<dbReference type="Gene3D" id="1.20.5.1930">
    <property type="match status" value="1"/>
</dbReference>
<proteinExistence type="predicted"/>
<name>A0A919UC10_9ACTN</name>
<feature type="domain" description="Histidine kinase/HSP90-like ATPase" evidence="10">
    <location>
        <begin position="319"/>
        <end position="405"/>
    </location>
</feature>
<keyword evidence="9" id="KW-1133">Transmembrane helix</keyword>
<evidence type="ECO:0000259" key="11">
    <source>
        <dbReference type="Pfam" id="PF07730"/>
    </source>
</evidence>
<evidence type="ECO:0000256" key="2">
    <source>
        <dbReference type="ARBA" id="ARBA00012438"/>
    </source>
</evidence>
<dbReference type="Proteomes" id="UP000660611">
    <property type="component" value="Unassembled WGS sequence"/>
</dbReference>
<evidence type="ECO:0000256" key="6">
    <source>
        <dbReference type="ARBA" id="ARBA00022777"/>
    </source>
</evidence>
<feature type="domain" description="Signal transduction histidine kinase subgroup 3 dimerisation and phosphoacceptor" evidence="11">
    <location>
        <begin position="212"/>
        <end position="281"/>
    </location>
</feature>
<comment type="catalytic activity">
    <reaction evidence="1">
        <text>ATP + protein L-histidine = ADP + protein N-phospho-L-histidine.</text>
        <dbReference type="EC" id="2.7.13.3"/>
    </reaction>
</comment>
<protein>
    <recommendedName>
        <fullName evidence="2">histidine kinase</fullName>
        <ecNumber evidence="2">2.7.13.3</ecNumber>
    </recommendedName>
</protein>
<keyword evidence="13" id="KW-1185">Reference proteome</keyword>
<evidence type="ECO:0000313" key="13">
    <source>
        <dbReference type="Proteomes" id="UP000660611"/>
    </source>
</evidence>
<evidence type="ECO:0000256" key="1">
    <source>
        <dbReference type="ARBA" id="ARBA00000085"/>
    </source>
</evidence>
<gene>
    <name evidence="12" type="ORF">Dsi01nite_078680</name>
</gene>
<dbReference type="InterPro" id="IPR036890">
    <property type="entry name" value="HATPase_C_sf"/>
</dbReference>
<sequence length="406" mass="43213">MQTRLQPGADAVGARSFYVLEVQTEEPALTRLRVIRWMQLLTPLMLAWFVWAAATTGPGFGPTGRRLVVVLATVGFVVGVFGRNATTTPPIRPPHVVFVGAMLVSSVTLVAVQPGGPGSVAVLVAVLCAATGLMSVRVAVPVLITAFVLLEAVASIAGQDFGFLAVLAGFAVLFGSLYLAFRLAEAQRETKRLLAELQAGQAALAEAAVLAERQRLAREMHDVLAHSLSGLSLQLEGARMLIAEDPTDPRLPVTVDRAHHLARAGLEEARRAIGMLRDDDLPGPDRLAALAEQFTRDQAVPCDFTTTGEPHPLGSEARLALYRVAQEALTNVIKHASPTRVSLRLAYESTATRLVVEDFAARRPVIPGETDGYGLTGMRERAELLGGTLTAGATDQGFRVELAVPA</sequence>
<evidence type="ECO:0000256" key="7">
    <source>
        <dbReference type="ARBA" id="ARBA00022840"/>
    </source>
</evidence>
<keyword evidence="3" id="KW-0597">Phosphoprotein</keyword>
<feature type="transmembrane region" description="Helical" evidence="9">
    <location>
        <begin position="40"/>
        <end position="61"/>
    </location>
</feature>
<keyword evidence="6" id="KW-0418">Kinase</keyword>
<dbReference type="Pfam" id="PF07730">
    <property type="entry name" value="HisKA_3"/>
    <property type="match status" value="1"/>
</dbReference>
<dbReference type="EMBL" id="BONQ01000125">
    <property type="protein sequence ID" value="GIG49827.1"/>
    <property type="molecule type" value="Genomic_DNA"/>
</dbReference>
<keyword evidence="4" id="KW-0808">Transferase</keyword>
<evidence type="ECO:0000256" key="8">
    <source>
        <dbReference type="ARBA" id="ARBA00023012"/>
    </source>
</evidence>
<feature type="transmembrane region" description="Helical" evidence="9">
    <location>
        <begin position="67"/>
        <end position="84"/>
    </location>
</feature>
<dbReference type="EC" id="2.7.13.3" evidence="2"/>
<evidence type="ECO:0000256" key="4">
    <source>
        <dbReference type="ARBA" id="ARBA00022679"/>
    </source>
</evidence>
<dbReference type="InterPro" id="IPR003594">
    <property type="entry name" value="HATPase_dom"/>
</dbReference>
<keyword evidence="9" id="KW-0472">Membrane</keyword>
<dbReference type="Gene3D" id="3.30.565.10">
    <property type="entry name" value="Histidine kinase-like ATPase, C-terminal domain"/>
    <property type="match status" value="1"/>
</dbReference>
<feature type="transmembrane region" description="Helical" evidence="9">
    <location>
        <begin position="96"/>
        <end position="114"/>
    </location>
</feature>
<dbReference type="PANTHER" id="PTHR24421">
    <property type="entry name" value="NITRATE/NITRITE SENSOR PROTEIN NARX-RELATED"/>
    <property type="match status" value="1"/>
</dbReference>
<dbReference type="CDD" id="cd16917">
    <property type="entry name" value="HATPase_UhpB-NarQ-NarX-like"/>
    <property type="match status" value="1"/>
</dbReference>
<dbReference type="AlphaFoldDB" id="A0A919UC10"/>
<dbReference type="GO" id="GO:0000155">
    <property type="term" value="F:phosphorelay sensor kinase activity"/>
    <property type="evidence" value="ECO:0007669"/>
    <property type="project" value="InterPro"/>
</dbReference>
<comment type="caution">
    <text evidence="12">The sequence shown here is derived from an EMBL/GenBank/DDBJ whole genome shotgun (WGS) entry which is preliminary data.</text>
</comment>
<dbReference type="GO" id="GO:0016020">
    <property type="term" value="C:membrane"/>
    <property type="evidence" value="ECO:0007669"/>
    <property type="project" value="InterPro"/>
</dbReference>
<dbReference type="SUPFAM" id="SSF55874">
    <property type="entry name" value="ATPase domain of HSP90 chaperone/DNA topoisomerase II/histidine kinase"/>
    <property type="match status" value="1"/>
</dbReference>
<keyword evidence="7" id="KW-0067">ATP-binding</keyword>
<reference evidence="12" key="1">
    <citation type="submission" date="2021-01" db="EMBL/GenBank/DDBJ databases">
        <title>Whole genome shotgun sequence of Dactylosporangium siamense NBRC 106093.</title>
        <authorList>
            <person name="Komaki H."/>
            <person name="Tamura T."/>
        </authorList>
    </citation>
    <scope>NUCLEOTIDE SEQUENCE</scope>
    <source>
        <strain evidence="12">NBRC 106093</strain>
    </source>
</reference>
<evidence type="ECO:0000256" key="3">
    <source>
        <dbReference type="ARBA" id="ARBA00022553"/>
    </source>
</evidence>
<evidence type="ECO:0000259" key="10">
    <source>
        <dbReference type="Pfam" id="PF02518"/>
    </source>
</evidence>
<dbReference type="GO" id="GO:0005524">
    <property type="term" value="F:ATP binding"/>
    <property type="evidence" value="ECO:0007669"/>
    <property type="project" value="UniProtKB-KW"/>
</dbReference>
<organism evidence="12 13">
    <name type="scientific">Dactylosporangium siamense</name>
    <dbReference type="NCBI Taxonomy" id="685454"/>
    <lineage>
        <taxon>Bacteria</taxon>
        <taxon>Bacillati</taxon>
        <taxon>Actinomycetota</taxon>
        <taxon>Actinomycetes</taxon>
        <taxon>Micromonosporales</taxon>
        <taxon>Micromonosporaceae</taxon>
        <taxon>Dactylosporangium</taxon>
    </lineage>
</organism>
<keyword evidence="9" id="KW-0812">Transmembrane</keyword>
<dbReference type="InterPro" id="IPR050482">
    <property type="entry name" value="Sensor_HK_TwoCompSys"/>
</dbReference>
<dbReference type="Pfam" id="PF02518">
    <property type="entry name" value="HATPase_c"/>
    <property type="match status" value="1"/>
</dbReference>
<evidence type="ECO:0000313" key="12">
    <source>
        <dbReference type="EMBL" id="GIG49827.1"/>
    </source>
</evidence>
<dbReference type="InterPro" id="IPR011712">
    <property type="entry name" value="Sig_transdc_His_kin_sub3_dim/P"/>
</dbReference>
<evidence type="ECO:0000256" key="5">
    <source>
        <dbReference type="ARBA" id="ARBA00022741"/>
    </source>
</evidence>